<evidence type="ECO:0000313" key="4">
    <source>
        <dbReference type="EMBL" id="EEA86148.1"/>
    </source>
</evidence>
<evidence type="ECO:0000313" key="5">
    <source>
        <dbReference type="Proteomes" id="UP000003178"/>
    </source>
</evidence>
<name>B6FWP1_PEPHT</name>
<proteinExistence type="predicted"/>
<feature type="coiled-coil region" evidence="1">
    <location>
        <begin position="31"/>
        <end position="60"/>
    </location>
</feature>
<reference evidence="4 5" key="1">
    <citation type="submission" date="2008-09" db="EMBL/GenBank/DDBJ databases">
        <authorList>
            <person name="Fulton L."/>
            <person name="Clifton S."/>
            <person name="Fulton B."/>
            <person name="Xu J."/>
            <person name="Minx P."/>
            <person name="Pepin K.H."/>
            <person name="Johnson M."/>
            <person name="Thiruvilangam P."/>
            <person name="Bhonagiri V."/>
            <person name="Nash W.E."/>
            <person name="Mardis E.R."/>
            <person name="Wilson R.K."/>
        </authorList>
    </citation>
    <scope>NUCLEOTIDE SEQUENCE [LARGE SCALE GENOMIC DNA]</scope>
    <source>
        <strain evidence="4 5">DSM 13275</strain>
    </source>
</reference>
<dbReference type="Proteomes" id="UP000003178">
    <property type="component" value="Unassembled WGS sequence"/>
</dbReference>
<dbReference type="AlphaFoldDB" id="B6FWP1"/>
<organism evidence="4 5">
    <name type="scientific">Peptacetobacter hiranonis (strain DSM 13275 / JCM 10541 / KCTC 15199 / TO-931)</name>
    <name type="common">Clostridium hiranonis</name>
    <dbReference type="NCBI Taxonomy" id="500633"/>
    <lineage>
        <taxon>Bacteria</taxon>
        <taxon>Bacillati</taxon>
        <taxon>Bacillota</taxon>
        <taxon>Clostridia</taxon>
        <taxon>Peptostreptococcales</taxon>
        <taxon>Peptostreptococcaceae</taxon>
        <taxon>Peptacetobacter</taxon>
    </lineage>
</organism>
<keyword evidence="2" id="KW-0472">Membrane</keyword>
<dbReference type="Gene3D" id="3.90.70.10">
    <property type="entry name" value="Cysteine proteinases"/>
    <property type="match status" value="1"/>
</dbReference>
<reference evidence="4 5" key="2">
    <citation type="submission" date="2008-10" db="EMBL/GenBank/DDBJ databases">
        <title>Draft genome sequence of Clostridium hiranonis (DSM 13275).</title>
        <authorList>
            <person name="Sudarsanam P."/>
            <person name="Ley R."/>
            <person name="Guruge J."/>
            <person name="Turnbaugh P.J."/>
            <person name="Mahowald M."/>
            <person name="Liep D."/>
            <person name="Gordon J."/>
        </authorList>
    </citation>
    <scope>NUCLEOTIDE SEQUENCE [LARGE SCALE GENOMIC DNA]</scope>
    <source>
        <strain evidence="4 5">DSM 13275</strain>
    </source>
</reference>
<feature type="transmembrane region" description="Helical" evidence="2">
    <location>
        <begin position="12"/>
        <end position="30"/>
    </location>
</feature>
<dbReference type="eggNOG" id="COG0768">
    <property type="taxonomic scope" value="Bacteria"/>
</dbReference>
<protein>
    <submittedName>
        <fullName evidence="4">Peptidase, C39 family</fullName>
    </submittedName>
</protein>
<dbReference type="HOGENOM" id="CLU_055782_1_1_9"/>
<accession>B6FWP1</accession>
<keyword evidence="5" id="KW-1185">Reference proteome</keyword>
<sequence length="297" mass="33923">MKKLKIGKESWIFLIAICVSFCFIGGNYLYKKNLEEARIKAKIERSKEEAQKAEEAKVEEIPKDISDTKVIKYLKEFQKRAKSDKRYNEVIKNSKEYQPDVLKLLYNNKETLDFVLSKSSLKMPSIFVKIDEKCGNGVIPMLQQWDPKWGWYNYGENIIALNGCGPTSLAMVITGLTGNDGINPMEIAKYSDDNGYHEKAGTNWDLMTDVTEQYGVKGSRIDITKESFENELNNGKPIICSVSKGYFTDEGHFIVIAGIKDGKLIIHDPNSIEKSKKLWEFDKIKNQIKAAWSYSLE</sequence>
<feature type="domain" description="Peptidase C39-like" evidence="3">
    <location>
        <begin position="139"/>
        <end position="270"/>
    </location>
</feature>
<keyword evidence="1" id="KW-0175">Coiled coil</keyword>
<comment type="caution">
    <text evidence="4">The sequence shown here is derived from an EMBL/GenBank/DDBJ whole genome shotgun (WGS) entry which is preliminary data.</text>
</comment>
<evidence type="ECO:0000256" key="2">
    <source>
        <dbReference type="SAM" id="Phobius"/>
    </source>
</evidence>
<dbReference type="EMBL" id="ABWP01000010">
    <property type="protein sequence ID" value="EEA86148.1"/>
    <property type="molecule type" value="Genomic_DNA"/>
</dbReference>
<keyword evidence="2" id="KW-1133">Transmembrane helix</keyword>
<dbReference type="InterPro" id="IPR039564">
    <property type="entry name" value="Peptidase_C39-like"/>
</dbReference>
<dbReference type="RefSeq" id="WP_006439211.1">
    <property type="nucleotide sequence ID" value="NZ_DS995355.1"/>
</dbReference>
<evidence type="ECO:0000259" key="3">
    <source>
        <dbReference type="Pfam" id="PF13529"/>
    </source>
</evidence>
<keyword evidence="2" id="KW-0812">Transmembrane</keyword>
<gene>
    <name evidence="4" type="ORF">CLOHIR_00290</name>
</gene>
<dbReference type="Pfam" id="PF13529">
    <property type="entry name" value="Peptidase_C39_2"/>
    <property type="match status" value="1"/>
</dbReference>
<dbReference type="OrthoDB" id="3186156at2"/>
<evidence type="ECO:0000256" key="1">
    <source>
        <dbReference type="SAM" id="Coils"/>
    </source>
</evidence>